<dbReference type="SUPFAM" id="SSF49785">
    <property type="entry name" value="Galactose-binding domain-like"/>
    <property type="match status" value="2"/>
</dbReference>
<feature type="domain" description="F5/8 type C" evidence="2">
    <location>
        <begin position="70"/>
        <end position="115"/>
    </location>
</feature>
<dbReference type="PROSITE" id="PS50022">
    <property type="entry name" value="FA58C_3"/>
    <property type="match status" value="2"/>
</dbReference>
<keyword evidence="4" id="KW-1185">Reference proteome</keyword>
<dbReference type="PANTHER" id="PTHR46806:SF7">
    <property type="entry name" value="COAGULATION FACTOR VIII"/>
    <property type="match status" value="1"/>
</dbReference>
<dbReference type="Proteomes" id="UP000472263">
    <property type="component" value="Chromosome 10"/>
</dbReference>
<dbReference type="Ensembl" id="ENSMMDT00005004008.1">
    <property type="protein sequence ID" value="ENSMMDP00005003901.1"/>
    <property type="gene ID" value="ENSMMDG00005002161.1"/>
</dbReference>
<protein>
    <submittedName>
        <fullName evidence="3">Coagulation factor VIII, procoagulant component</fullName>
    </submittedName>
</protein>
<dbReference type="InterPro" id="IPR050633">
    <property type="entry name" value="Neuropilin_MCO_CoagFactor"/>
</dbReference>
<dbReference type="CDD" id="cd00057">
    <property type="entry name" value="FA58C"/>
    <property type="match status" value="1"/>
</dbReference>
<keyword evidence="1" id="KW-1015">Disulfide bond</keyword>
<dbReference type="Gene3D" id="2.60.120.260">
    <property type="entry name" value="Galactose-binding domain-like"/>
    <property type="match status" value="2"/>
</dbReference>
<dbReference type="GO" id="GO:0005886">
    <property type="term" value="C:plasma membrane"/>
    <property type="evidence" value="ECO:0007669"/>
    <property type="project" value="TreeGrafter"/>
</dbReference>
<evidence type="ECO:0000313" key="4">
    <source>
        <dbReference type="Proteomes" id="UP000472263"/>
    </source>
</evidence>
<dbReference type="SMART" id="SM00231">
    <property type="entry name" value="FA58C"/>
    <property type="match status" value="2"/>
</dbReference>
<dbReference type="InterPro" id="IPR008979">
    <property type="entry name" value="Galactose-bd-like_sf"/>
</dbReference>
<dbReference type="GO" id="GO:0038023">
    <property type="term" value="F:signaling receptor activity"/>
    <property type="evidence" value="ECO:0007669"/>
    <property type="project" value="TreeGrafter"/>
</dbReference>
<organism evidence="3 4">
    <name type="scientific">Myripristis murdjan</name>
    <name type="common">pinecone soldierfish</name>
    <dbReference type="NCBI Taxonomy" id="586833"/>
    <lineage>
        <taxon>Eukaryota</taxon>
        <taxon>Metazoa</taxon>
        <taxon>Chordata</taxon>
        <taxon>Craniata</taxon>
        <taxon>Vertebrata</taxon>
        <taxon>Euteleostomi</taxon>
        <taxon>Actinopterygii</taxon>
        <taxon>Neopterygii</taxon>
        <taxon>Teleostei</taxon>
        <taxon>Neoteleostei</taxon>
        <taxon>Acanthomorphata</taxon>
        <taxon>Holocentriformes</taxon>
        <taxon>Holocentridae</taxon>
        <taxon>Myripristis</taxon>
    </lineage>
</organism>
<evidence type="ECO:0000259" key="2">
    <source>
        <dbReference type="PROSITE" id="PS50022"/>
    </source>
</evidence>
<sequence>MFKVYRDHSRGQAAINNCEKGWPNCGENLLKKSGGEQYHLENLRASVDRQSSAQRAGSQAQTLLCVALLQIFYGNMDGSRVKDNHLSPPIVARYVRIQPLNSVRNPALRMELLGCDVNSCSLPLGLQWRQIPDSSFSASSVHSSFLRVWSPTLARLHQDGSVNAWRPENNNPHEWLQVDLLRVRRITGVVTQGARSLLTQMMVTEFSVTVSPDGHGFFHHDKNKIHSIFIGNNDPDEEAVTLFDPPLFGQFLRIHPRGWVNDIALRLEVLGCDTQPRF</sequence>
<evidence type="ECO:0000256" key="1">
    <source>
        <dbReference type="ARBA" id="ARBA00023157"/>
    </source>
</evidence>
<dbReference type="InterPro" id="IPR000421">
    <property type="entry name" value="FA58C"/>
</dbReference>
<dbReference type="PANTHER" id="PTHR46806">
    <property type="entry name" value="F5/8 TYPE C DOMAIN-CONTAINING PROTEIN"/>
    <property type="match status" value="1"/>
</dbReference>
<reference evidence="3" key="3">
    <citation type="submission" date="2025-09" db="UniProtKB">
        <authorList>
            <consortium name="Ensembl"/>
        </authorList>
    </citation>
    <scope>IDENTIFICATION</scope>
</reference>
<reference evidence="3" key="1">
    <citation type="submission" date="2019-06" db="EMBL/GenBank/DDBJ databases">
        <authorList>
            <consortium name="Wellcome Sanger Institute Data Sharing"/>
        </authorList>
    </citation>
    <scope>NUCLEOTIDE SEQUENCE [LARGE SCALE GENOMIC DNA]</scope>
</reference>
<proteinExistence type="predicted"/>
<dbReference type="FunFam" id="2.60.120.260:FF:000002">
    <property type="entry name" value="Coagulation factor VIII"/>
    <property type="match status" value="1"/>
</dbReference>
<evidence type="ECO:0000313" key="3">
    <source>
        <dbReference type="Ensembl" id="ENSMMDP00005003901.1"/>
    </source>
</evidence>
<feature type="domain" description="F5/8 type C" evidence="2">
    <location>
        <begin position="120"/>
        <end position="272"/>
    </location>
</feature>
<dbReference type="Pfam" id="PF00754">
    <property type="entry name" value="F5_F8_type_C"/>
    <property type="match status" value="1"/>
</dbReference>
<dbReference type="PROSITE" id="PS01286">
    <property type="entry name" value="FA58C_2"/>
    <property type="match status" value="2"/>
</dbReference>
<dbReference type="PROSITE" id="PS01285">
    <property type="entry name" value="FA58C_1"/>
    <property type="match status" value="1"/>
</dbReference>
<name>A0A667X4J1_9TELE</name>
<gene>
    <name evidence="3" type="primary">f8</name>
</gene>
<accession>A0A667X4J1</accession>
<dbReference type="GeneTree" id="ENSGT00940000157994"/>
<dbReference type="AlphaFoldDB" id="A0A667X4J1"/>
<reference evidence="3" key="2">
    <citation type="submission" date="2025-08" db="UniProtKB">
        <authorList>
            <consortium name="Ensembl"/>
        </authorList>
    </citation>
    <scope>IDENTIFICATION</scope>
</reference>